<protein>
    <submittedName>
        <fullName evidence="1">Uncharacterized protein</fullName>
    </submittedName>
</protein>
<proteinExistence type="predicted"/>
<evidence type="ECO:0000313" key="1">
    <source>
        <dbReference type="EMBL" id="RDX65040.1"/>
    </source>
</evidence>
<reference evidence="1" key="1">
    <citation type="submission" date="2018-05" db="EMBL/GenBank/DDBJ databases">
        <title>Draft genome of Mucuna pruriens seed.</title>
        <authorList>
            <person name="Nnadi N.E."/>
            <person name="Vos R."/>
            <person name="Hasami M.H."/>
            <person name="Devisetty U.K."/>
            <person name="Aguiy J.C."/>
        </authorList>
    </citation>
    <scope>NUCLEOTIDE SEQUENCE [LARGE SCALE GENOMIC DNA]</scope>
    <source>
        <strain evidence="1">JCA_2017</strain>
    </source>
</reference>
<accession>A0A371EG70</accession>
<keyword evidence="2" id="KW-1185">Reference proteome</keyword>
<dbReference type="Proteomes" id="UP000257109">
    <property type="component" value="Unassembled WGS sequence"/>
</dbReference>
<feature type="non-terminal residue" evidence="1">
    <location>
        <position position="1"/>
    </location>
</feature>
<comment type="caution">
    <text evidence="1">The sequence shown here is derived from an EMBL/GenBank/DDBJ whole genome shotgun (WGS) entry which is preliminary data.</text>
</comment>
<sequence>MEDLFFRVTPGDMGPNLLAVTPDDAELAAPIVPLSAAHPEEASQPSTDDAPWSPPVVVLDSLMAGDTSPKVGEKRAIEDNCGDQERPRKHAVGTGTKDQTLGVGEEEVAFRAGGAIEFDDWDSILANHPSSPSMWAHSYPLDRVVDQTLAVVSNSYKAKQLGVADSFRALQRYAGYSLVLAHEAEVEFRCLEAHKQSLVDKNTKASEANLKLLVVLLEAEGKVNSYRDATASLHEDLQRTIIQNKDLMLA</sequence>
<dbReference type="AlphaFoldDB" id="A0A371EG70"/>
<organism evidence="1 2">
    <name type="scientific">Mucuna pruriens</name>
    <name type="common">Velvet bean</name>
    <name type="synonym">Dolichos pruriens</name>
    <dbReference type="NCBI Taxonomy" id="157652"/>
    <lineage>
        <taxon>Eukaryota</taxon>
        <taxon>Viridiplantae</taxon>
        <taxon>Streptophyta</taxon>
        <taxon>Embryophyta</taxon>
        <taxon>Tracheophyta</taxon>
        <taxon>Spermatophyta</taxon>
        <taxon>Magnoliopsida</taxon>
        <taxon>eudicotyledons</taxon>
        <taxon>Gunneridae</taxon>
        <taxon>Pentapetalae</taxon>
        <taxon>rosids</taxon>
        <taxon>fabids</taxon>
        <taxon>Fabales</taxon>
        <taxon>Fabaceae</taxon>
        <taxon>Papilionoideae</taxon>
        <taxon>50 kb inversion clade</taxon>
        <taxon>NPAAA clade</taxon>
        <taxon>indigoferoid/millettioid clade</taxon>
        <taxon>Phaseoleae</taxon>
        <taxon>Mucuna</taxon>
    </lineage>
</organism>
<evidence type="ECO:0000313" key="2">
    <source>
        <dbReference type="Proteomes" id="UP000257109"/>
    </source>
</evidence>
<dbReference type="EMBL" id="QJKJ01014088">
    <property type="protein sequence ID" value="RDX65040.1"/>
    <property type="molecule type" value="Genomic_DNA"/>
</dbReference>
<gene>
    <name evidence="1" type="ORF">CR513_56334</name>
</gene>
<name>A0A371EG70_MUCPR</name>